<keyword evidence="2" id="KW-1185">Reference proteome</keyword>
<evidence type="ECO:0000313" key="1">
    <source>
        <dbReference type="EMBL" id="MEX1668335.1"/>
    </source>
</evidence>
<dbReference type="Proteomes" id="UP001557485">
    <property type="component" value="Unassembled WGS sequence"/>
</dbReference>
<reference evidence="1 2" key="1">
    <citation type="journal article" date="2011" name="Int. J. Syst. Evol. Microbiol.">
        <title>Zhongshania antarctica gen. nov., sp. nov. and Zhongshania guokunii sp. nov., gammaproteobacteria respectively isolated from coastal attached (fast) ice and surface seawater of the Antarctic.</title>
        <authorList>
            <person name="Li H.J."/>
            <person name="Zhang X.Y."/>
            <person name="Chen C.X."/>
            <person name="Zhang Y.J."/>
            <person name="Gao Z.M."/>
            <person name="Yu Y."/>
            <person name="Chen X.L."/>
            <person name="Chen B."/>
            <person name="Zhang Y.Z."/>
        </authorList>
    </citation>
    <scope>NUCLEOTIDE SEQUENCE [LARGE SCALE GENOMIC DNA]</scope>
    <source>
        <strain evidence="1 2">ZS6-22T</strain>
    </source>
</reference>
<gene>
    <name evidence="1" type="ORF">AB4876_05385</name>
</gene>
<evidence type="ECO:0000313" key="2">
    <source>
        <dbReference type="Proteomes" id="UP001557485"/>
    </source>
</evidence>
<comment type="caution">
    <text evidence="1">The sequence shown here is derived from an EMBL/GenBank/DDBJ whole genome shotgun (WGS) entry which is preliminary data.</text>
</comment>
<proteinExistence type="predicted"/>
<dbReference type="RefSeq" id="WP_368380620.1">
    <property type="nucleotide sequence ID" value="NZ_JBFRYA010000003.1"/>
</dbReference>
<accession>A0ABV3U3S2</accession>
<protein>
    <submittedName>
        <fullName evidence="1">Uncharacterized protein</fullName>
    </submittedName>
</protein>
<organism evidence="1 2">
    <name type="scientific">Zhongshania guokunii</name>
    <dbReference type="NCBI Taxonomy" id="641783"/>
    <lineage>
        <taxon>Bacteria</taxon>
        <taxon>Pseudomonadati</taxon>
        <taxon>Pseudomonadota</taxon>
        <taxon>Gammaproteobacteria</taxon>
        <taxon>Cellvibrionales</taxon>
        <taxon>Spongiibacteraceae</taxon>
        <taxon>Zhongshania</taxon>
    </lineage>
</organism>
<name>A0ABV3U3S2_9GAMM</name>
<sequence length="145" mass="16170">MAKFQGLKKCEDAFERLVNGRPNRREHVGVRSADITPSMVSVEAGFDKGYLKRSRVPHRPLIARIDSLRGGVKPGAQPTVERISRALSAAEKAKANETAMKEILDKVLTQNLMLVERVRELEASIHGAQSRISLRSNNPTENIER</sequence>
<dbReference type="EMBL" id="JBFRYA010000003">
    <property type="protein sequence ID" value="MEX1668335.1"/>
    <property type="molecule type" value="Genomic_DNA"/>
</dbReference>